<dbReference type="Proteomes" id="UP001374584">
    <property type="component" value="Unassembled WGS sequence"/>
</dbReference>
<keyword evidence="3" id="KW-1185">Reference proteome</keyword>
<dbReference type="PANTHER" id="PTHR36718:SF1">
    <property type="entry name" value="DOUBLE ZINC RIBBON PROTEIN MJ0416"/>
    <property type="match status" value="1"/>
</dbReference>
<evidence type="ECO:0000259" key="1">
    <source>
        <dbReference type="Pfam" id="PF17032"/>
    </source>
</evidence>
<evidence type="ECO:0000313" key="3">
    <source>
        <dbReference type="Proteomes" id="UP001374584"/>
    </source>
</evidence>
<gene>
    <name evidence="2" type="ORF">VNO80_06577</name>
</gene>
<proteinExistence type="predicted"/>
<dbReference type="PANTHER" id="PTHR36718">
    <property type="entry name" value="OS05G0435400 PROTEIN"/>
    <property type="match status" value="1"/>
</dbReference>
<sequence>MFFFFVGGLQQEVRQVLKSGVSKCTYCGNSVDLVNSDKVLKLFFVPVWRWPAKDPLFHCSYCKNFFPYNYSLPPAAESPAAVAEALRCRFCEREVEADFRFCPFCGSEL</sequence>
<dbReference type="Pfam" id="PF17032">
    <property type="entry name" value="Zn_ribbon_15"/>
    <property type="match status" value="1"/>
</dbReference>
<dbReference type="EMBL" id="JAYMYR010000003">
    <property type="protein sequence ID" value="KAK7373179.1"/>
    <property type="molecule type" value="Genomic_DNA"/>
</dbReference>
<comment type="caution">
    <text evidence="2">The sequence shown here is derived from an EMBL/GenBank/DDBJ whole genome shotgun (WGS) entry which is preliminary data.</text>
</comment>
<feature type="domain" description="Zinc-ribbon 15" evidence="1">
    <location>
        <begin position="23"/>
        <end position="106"/>
    </location>
</feature>
<reference evidence="2 3" key="1">
    <citation type="submission" date="2024-01" db="EMBL/GenBank/DDBJ databases">
        <title>The genomes of 5 underutilized Papilionoideae crops provide insights into root nodulation and disease resistanc.</title>
        <authorList>
            <person name="Jiang F."/>
        </authorList>
    </citation>
    <scope>NUCLEOTIDE SEQUENCE [LARGE SCALE GENOMIC DNA]</scope>
    <source>
        <strain evidence="2">JINMINGXINNONG_FW02</strain>
        <tissue evidence="2">Leaves</tissue>
    </source>
</reference>
<name>A0AAN9NMF8_PHACN</name>
<evidence type="ECO:0000313" key="2">
    <source>
        <dbReference type="EMBL" id="KAK7373179.1"/>
    </source>
</evidence>
<accession>A0AAN9NMF8</accession>
<dbReference type="InterPro" id="IPR053281">
    <property type="entry name" value="Double_zinc_ribbon"/>
</dbReference>
<organism evidence="2 3">
    <name type="scientific">Phaseolus coccineus</name>
    <name type="common">Scarlet runner bean</name>
    <name type="synonym">Phaseolus multiflorus</name>
    <dbReference type="NCBI Taxonomy" id="3886"/>
    <lineage>
        <taxon>Eukaryota</taxon>
        <taxon>Viridiplantae</taxon>
        <taxon>Streptophyta</taxon>
        <taxon>Embryophyta</taxon>
        <taxon>Tracheophyta</taxon>
        <taxon>Spermatophyta</taxon>
        <taxon>Magnoliopsida</taxon>
        <taxon>eudicotyledons</taxon>
        <taxon>Gunneridae</taxon>
        <taxon>Pentapetalae</taxon>
        <taxon>rosids</taxon>
        <taxon>fabids</taxon>
        <taxon>Fabales</taxon>
        <taxon>Fabaceae</taxon>
        <taxon>Papilionoideae</taxon>
        <taxon>50 kb inversion clade</taxon>
        <taxon>NPAAA clade</taxon>
        <taxon>indigoferoid/millettioid clade</taxon>
        <taxon>Phaseoleae</taxon>
        <taxon>Phaseolus</taxon>
    </lineage>
</organism>
<dbReference type="AlphaFoldDB" id="A0AAN9NMF8"/>
<protein>
    <recommendedName>
        <fullName evidence="1">Zinc-ribbon 15 domain-containing protein</fullName>
    </recommendedName>
</protein>
<dbReference type="InterPro" id="IPR031493">
    <property type="entry name" value="Zinc_ribbon_15"/>
</dbReference>